<proteinExistence type="predicted"/>
<reference evidence="1" key="1">
    <citation type="submission" date="2022-11" db="EMBL/GenBank/DDBJ databases">
        <title>Pseudomonas triclosanedens sp. nov., a triclosan degrader isolated from activated sludge.</title>
        <authorList>
            <person name="Yin Y."/>
            <person name="Lu Z."/>
        </authorList>
    </citation>
    <scope>NUCLEOTIDE SEQUENCE</scope>
    <source>
        <strain evidence="1">ZM23</strain>
    </source>
</reference>
<evidence type="ECO:0000313" key="1">
    <source>
        <dbReference type="EMBL" id="WAI52279.1"/>
    </source>
</evidence>
<dbReference type="RefSeq" id="WP_254474253.1">
    <property type="nucleotide sequence ID" value="NZ_CP113432.1"/>
</dbReference>
<protein>
    <submittedName>
        <fullName evidence="1">Uncharacterized protein</fullName>
    </submittedName>
</protein>
<dbReference type="EMBL" id="CP113432">
    <property type="protein sequence ID" value="WAI52279.1"/>
    <property type="molecule type" value="Genomic_DNA"/>
</dbReference>
<organism evidence="1 2">
    <name type="scientific">Pseudomonas triclosanedens</name>
    <dbReference type="NCBI Taxonomy" id="2961893"/>
    <lineage>
        <taxon>Bacteria</taxon>
        <taxon>Pseudomonadati</taxon>
        <taxon>Pseudomonadota</taxon>
        <taxon>Gammaproteobacteria</taxon>
        <taxon>Pseudomonadales</taxon>
        <taxon>Pseudomonadaceae</taxon>
        <taxon>Pseudomonas</taxon>
    </lineage>
</organism>
<accession>A0ABY7A4W5</accession>
<sequence length="81" mass="8573">MAISTIKVCDADLPGSRKRLRGLFHSLAGNAEFGDYGVTEAEAELHRLAGRLPPSFPVAPNNSADTPIVAASAREQEGKQP</sequence>
<dbReference type="Proteomes" id="UP001163624">
    <property type="component" value="Chromosome"/>
</dbReference>
<evidence type="ECO:0000313" key="2">
    <source>
        <dbReference type="Proteomes" id="UP001163624"/>
    </source>
</evidence>
<gene>
    <name evidence="1" type="ORF">OU419_13825</name>
</gene>
<name>A0ABY7A4W5_9PSED</name>
<keyword evidence="2" id="KW-1185">Reference proteome</keyword>